<evidence type="ECO:0000313" key="2">
    <source>
        <dbReference type="Proteomes" id="UP000309997"/>
    </source>
</evidence>
<feature type="non-terminal residue" evidence="1">
    <location>
        <position position="1"/>
    </location>
</feature>
<keyword evidence="2" id="KW-1185">Reference proteome</keyword>
<dbReference type="EMBL" id="RCHU02000014">
    <property type="protein sequence ID" value="KAL3571626.1"/>
    <property type="molecule type" value="Genomic_DNA"/>
</dbReference>
<evidence type="ECO:0000313" key="1">
    <source>
        <dbReference type="EMBL" id="KAL3571626.1"/>
    </source>
</evidence>
<dbReference type="Proteomes" id="UP000309997">
    <property type="component" value="Unassembled WGS sequence"/>
</dbReference>
<organism evidence="1 2">
    <name type="scientific">Populus alba</name>
    <name type="common">White poplar</name>
    <dbReference type="NCBI Taxonomy" id="43335"/>
    <lineage>
        <taxon>Eukaryota</taxon>
        <taxon>Viridiplantae</taxon>
        <taxon>Streptophyta</taxon>
        <taxon>Embryophyta</taxon>
        <taxon>Tracheophyta</taxon>
        <taxon>Spermatophyta</taxon>
        <taxon>Magnoliopsida</taxon>
        <taxon>eudicotyledons</taxon>
        <taxon>Gunneridae</taxon>
        <taxon>Pentapetalae</taxon>
        <taxon>rosids</taxon>
        <taxon>fabids</taxon>
        <taxon>Malpighiales</taxon>
        <taxon>Salicaceae</taxon>
        <taxon>Saliceae</taxon>
        <taxon>Populus</taxon>
    </lineage>
</organism>
<protein>
    <submittedName>
        <fullName evidence="1">Uncharacterized protein</fullName>
    </submittedName>
</protein>
<reference evidence="1 2" key="1">
    <citation type="journal article" date="2024" name="Plant Biotechnol. J.">
        <title>Genome and CRISPR/Cas9 system of a widespread forest tree (Populus alba) in the world.</title>
        <authorList>
            <person name="Liu Y.J."/>
            <person name="Jiang P.F."/>
            <person name="Han X.M."/>
            <person name="Li X.Y."/>
            <person name="Wang H.M."/>
            <person name="Wang Y.J."/>
            <person name="Wang X.X."/>
            <person name="Zeng Q.Y."/>
        </authorList>
    </citation>
    <scope>NUCLEOTIDE SEQUENCE [LARGE SCALE GENOMIC DNA]</scope>
    <source>
        <strain evidence="2">cv. PAL-ZL1</strain>
    </source>
</reference>
<proteinExistence type="predicted"/>
<sequence length="158" mass="17283">TLVAVSEVSKEITRKNPDFFPAAPMDYGRFLVLSLGTGTAKSEEKYDADEAAKWGILGWLTSDNSTPLVDVFTEASGDMVDLHISTVFQALHCEENYLRIQDDTLTGTLSSVDVATKENLENLVKVGEKLLKKPVSRVDLGTGVFTPVDKMTNEEALI</sequence>
<name>A0ACC4B044_POPAL</name>
<feature type="non-terminal residue" evidence="1">
    <location>
        <position position="158"/>
    </location>
</feature>
<gene>
    <name evidence="1" type="ORF">D5086_025530</name>
</gene>
<accession>A0ACC4B044</accession>
<comment type="caution">
    <text evidence="1">The sequence shown here is derived from an EMBL/GenBank/DDBJ whole genome shotgun (WGS) entry which is preliminary data.</text>
</comment>